<reference evidence="2" key="1">
    <citation type="submission" date="2022-09" db="EMBL/GenBank/DDBJ databases">
        <title>Novel Mycoplasma species identified in domestic and wild animals.</title>
        <authorList>
            <person name="Volokhov D.V."/>
            <person name="Furtak V.A."/>
            <person name="Zagorodnyaya T.A."/>
        </authorList>
    </citation>
    <scope>NUCLEOTIDE SEQUENCE</scope>
    <source>
        <strain evidence="2">Oakley</strain>
    </source>
</reference>
<evidence type="ECO:0000313" key="3">
    <source>
        <dbReference type="Proteomes" id="UP001177160"/>
    </source>
</evidence>
<gene>
    <name evidence="2" type="ORF">N7548_08755</name>
</gene>
<sequence length="76" mass="8686">MAKKQNLSLLEMILVIIPFTNALGIDRFVMGDMKWGLIRLVIGIISVGTVGFILWVIDLLFLVQGRYQTDMLKYLK</sequence>
<dbReference type="RefSeq" id="WP_263609096.1">
    <property type="nucleotide sequence ID" value="NZ_JAOVQM010000016.1"/>
</dbReference>
<evidence type="ECO:0000256" key="1">
    <source>
        <dbReference type="SAM" id="Phobius"/>
    </source>
</evidence>
<accession>A0ABT2YBU5</accession>
<organism evidence="2 3">
    <name type="scientific">Paracholeplasma manati</name>
    <dbReference type="NCBI Taxonomy" id="591373"/>
    <lineage>
        <taxon>Bacteria</taxon>
        <taxon>Bacillati</taxon>
        <taxon>Mycoplasmatota</taxon>
        <taxon>Mollicutes</taxon>
        <taxon>Acholeplasmatales</taxon>
        <taxon>Acholeplasmataceae</taxon>
        <taxon>Paracholeplasma</taxon>
    </lineage>
</organism>
<keyword evidence="1" id="KW-0472">Membrane</keyword>
<keyword evidence="3" id="KW-1185">Reference proteome</keyword>
<dbReference type="EMBL" id="JAOVQM010000016">
    <property type="protein sequence ID" value="MCV2232908.1"/>
    <property type="molecule type" value="Genomic_DNA"/>
</dbReference>
<dbReference type="Proteomes" id="UP001177160">
    <property type="component" value="Unassembled WGS sequence"/>
</dbReference>
<keyword evidence="1" id="KW-0812">Transmembrane</keyword>
<feature type="transmembrane region" description="Helical" evidence="1">
    <location>
        <begin position="7"/>
        <end position="25"/>
    </location>
</feature>
<protein>
    <recommendedName>
        <fullName evidence="4">TM2 domain-containing protein</fullName>
    </recommendedName>
</protein>
<feature type="transmembrane region" description="Helical" evidence="1">
    <location>
        <begin position="37"/>
        <end position="63"/>
    </location>
</feature>
<name>A0ABT2YBU5_9MOLU</name>
<proteinExistence type="predicted"/>
<keyword evidence="1" id="KW-1133">Transmembrane helix</keyword>
<comment type="caution">
    <text evidence="2">The sequence shown here is derived from an EMBL/GenBank/DDBJ whole genome shotgun (WGS) entry which is preliminary data.</text>
</comment>
<evidence type="ECO:0000313" key="2">
    <source>
        <dbReference type="EMBL" id="MCV2232908.1"/>
    </source>
</evidence>
<evidence type="ECO:0008006" key="4">
    <source>
        <dbReference type="Google" id="ProtNLM"/>
    </source>
</evidence>